<dbReference type="InterPro" id="IPR001468">
    <property type="entry name" value="Indole-3-GlycerolPSynthase_CS"/>
</dbReference>
<keyword evidence="7" id="KW-0057">Aromatic amino acid biosynthesis</keyword>
<evidence type="ECO:0000256" key="4">
    <source>
        <dbReference type="ARBA" id="ARBA00022605"/>
    </source>
</evidence>
<proteinExistence type="predicted"/>
<dbReference type="CDD" id="cd00331">
    <property type="entry name" value="IGPS"/>
    <property type="match status" value="1"/>
</dbReference>
<dbReference type="InterPro" id="IPR013785">
    <property type="entry name" value="Aldolase_TIM"/>
</dbReference>
<dbReference type="RefSeq" id="WP_369711761.1">
    <property type="nucleotide sequence ID" value="NZ_CP165644.1"/>
</dbReference>
<dbReference type="AlphaFoldDB" id="A0AB39VK07"/>
<evidence type="ECO:0000256" key="6">
    <source>
        <dbReference type="ARBA" id="ARBA00022822"/>
    </source>
</evidence>
<accession>A0AB39VK07</accession>
<dbReference type="PANTHER" id="PTHR22854">
    <property type="entry name" value="TRYPTOPHAN BIOSYNTHESIS PROTEIN"/>
    <property type="match status" value="1"/>
</dbReference>
<name>A0AB39VK07_9FUSO</name>
<dbReference type="GO" id="GO:0004640">
    <property type="term" value="F:phosphoribosylanthranilate isomerase activity"/>
    <property type="evidence" value="ECO:0007669"/>
    <property type="project" value="TreeGrafter"/>
</dbReference>
<dbReference type="GO" id="GO:0000162">
    <property type="term" value="P:L-tryptophan biosynthetic process"/>
    <property type="evidence" value="ECO:0007669"/>
    <property type="project" value="UniProtKB-KW"/>
</dbReference>
<protein>
    <recommendedName>
        <fullName evidence="3">indole-3-glycerol-phosphate synthase</fullName>
        <ecNumber evidence="3">4.1.1.48</ecNumber>
    </recommendedName>
</protein>
<evidence type="ECO:0000313" key="10">
    <source>
        <dbReference type="EMBL" id="XDU67605.1"/>
    </source>
</evidence>
<dbReference type="InterPro" id="IPR013798">
    <property type="entry name" value="Indole-3-glycerol_P_synth_dom"/>
</dbReference>
<comment type="pathway">
    <text evidence="2">Amino-acid biosynthesis; L-tryptophan biosynthesis; L-tryptophan from chorismate: step 4/5.</text>
</comment>
<keyword evidence="5" id="KW-0210">Decarboxylase</keyword>
<dbReference type="GO" id="GO:0004425">
    <property type="term" value="F:indole-3-glycerol-phosphate synthase activity"/>
    <property type="evidence" value="ECO:0007669"/>
    <property type="project" value="UniProtKB-EC"/>
</dbReference>
<dbReference type="Pfam" id="PF00218">
    <property type="entry name" value="IGPS"/>
    <property type="match status" value="1"/>
</dbReference>
<dbReference type="SUPFAM" id="SSF51366">
    <property type="entry name" value="Ribulose-phoshate binding barrel"/>
    <property type="match status" value="1"/>
</dbReference>
<keyword evidence="6" id="KW-0822">Tryptophan biosynthesis</keyword>
<evidence type="ECO:0000259" key="9">
    <source>
        <dbReference type="Pfam" id="PF00218"/>
    </source>
</evidence>
<gene>
    <name evidence="10" type="ORF">AB8B22_04115</name>
</gene>
<dbReference type="EMBL" id="CP165644">
    <property type="protein sequence ID" value="XDU67605.1"/>
    <property type="molecule type" value="Genomic_DNA"/>
</dbReference>
<dbReference type="EC" id="4.1.1.48" evidence="3"/>
<dbReference type="InterPro" id="IPR045186">
    <property type="entry name" value="Indole-3-glycerol_P_synth"/>
</dbReference>
<feature type="domain" description="Indole-3-glycerol phosphate synthase" evidence="9">
    <location>
        <begin position="13"/>
        <end position="239"/>
    </location>
</feature>
<dbReference type="InterPro" id="IPR011060">
    <property type="entry name" value="RibuloseP-bd_barrel"/>
</dbReference>
<keyword evidence="8" id="KW-0456">Lyase</keyword>
<dbReference type="KEGG" id="lrug:AB8B22_04115"/>
<evidence type="ECO:0000256" key="3">
    <source>
        <dbReference type="ARBA" id="ARBA00012362"/>
    </source>
</evidence>
<evidence type="ECO:0000256" key="7">
    <source>
        <dbReference type="ARBA" id="ARBA00023141"/>
    </source>
</evidence>
<dbReference type="PANTHER" id="PTHR22854:SF2">
    <property type="entry name" value="INDOLE-3-GLYCEROL-PHOSPHATE SYNTHASE"/>
    <property type="match status" value="1"/>
</dbReference>
<evidence type="ECO:0000256" key="1">
    <source>
        <dbReference type="ARBA" id="ARBA00001633"/>
    </source>
</evidence>
<sequence>MDILEKIKIKRDIQLEEELKSFKQPSLKEALKQNGVRIIGEIKRASPSKGKIAKDDFDLLKQAQSYVDKGVAAFSILTEKEYFKGENEFIKIVREKFPEMPILRKDFIYTPFQVAHAKFLRASAILLIVRMLDDKTLCELHKLAHDLEIDVLVEVHDEVELERALKIPDLEILGVNNRNLDTFEVDISTTKKLVDKIPDEMKEKLILVGESGFMTKDDLEYAKTIGVDGLLIGEALMRGNLDLEKI</sequence>
<dbReference type="Gene3D" id="3.20.20.70">
    <property type="entry name" value="Aldolase class I"/>
    <property type="match status" value="1"/>
</dbReference>
<evidence type="ECO:0000256" key="5">
    <source>
        <dbReference type="ARBA" id="ARBA00022793"/>
    </source>
</evidence>
<organism evidence="10">
    <name type="scientific">Leptotrichia rugosa</name>
    <dbReference type="NCBI Taxonomy" id="3239302"/>
    <lineage>
        <taxon>Bacteria</taxon>
        <taxon>Fusobacteriati</taxon>
        <taxon>Fusobacteriota</taxon>
        <taxon>Fusobacteriia</taxon>
        <taxon>Fusobacteriales</taxon>
        <taxon>Leptotrichiaceae</taxon>
        <taxon>Leptotrichia</taxon>
    </lineage>
</organism>
<reference evidence="10" key="1">
    <citation type="submission" date="2024-07" db="EMBL/GenBank/DDBJ databases">
        <authorList>
            <person name="Li X.-J."/>
            <person name="Wang X."/>
        </authorList>
    </citation>
    <scope>NUCLEOTIDE SEQUENCE</scope>
    <source>
        <strain evidence="10">HSP-334</strain>
    </source>
</reference>
<comment type="catalytic activity">
    <reaction evidence="1">
        <text>1-(2-carboxyphenylamino)-1-deoxy-D-ribulose 5-phosphate + H(+) = (1S,2R)-1-C-(indol-3-yl)glycerol 3-phosphate + CO2 + H2O</text>
        <dbReference type="Rhea" id="RHEA:23476"/>
        <dbReference type="ChEBI" id="CHEBI:15377"/>
        <dbReference type="ChEBI" id="CHEBI:15378"/>
        <dbReference type="ChEBI" id="CHEBI:16526"/>
        <dbReference type="ChEBI" id="CHEBI:58613"/>
        <dbReference type="ChEBI" id="CHEBI:58866"/>
        <dbReference type="EC" id="4.1.1.48"/>
    </reaction>
</comment>
<dbReference type="PROSITE" id="PS00614">
    <property type="entry name" value="IGPS"/>
    <property type="match status" value="1"/>
</dbReference>
<keyword evidence="4" id="KW-0028">Amino-acid biosynthesis</keyword>
<evidence type="ECO:0000256" key="8">
    <source>
        <dbReference type="ARBA" id="ARBA00023239"/>
    </source>
</evidence>
<evidence type="ECO:0000256" key="2">
    <source>
        <dbReference type="ARBA" id="ARBA00004696"/>
    </source>
</evidence>